<reference evidence="2" key="1">
    <citation type="submission" date="2015-10" db="EMBL/GenBank/DDBJ databases">
        <authorList>
            <person name="Gilbert D.G."/>
        </authorList>
    </citation>
    <scope>NUCLEOTIDE SEQUENCE</scope>
</reference>
<dbReference type="InterPro" id="IPR050789">
    <property type="entry name" value="Diverse_Enzym_Activities"/>
</dbReference>
<protein>
    <submittedName>
        <fullName evidence="2">Beta-lactamase class C and other penicillin binding proteins</fullName>
    </submittedName>
</protein>
<dbReference type="Pfam" id="PF00144">
    <property type="entry name" value="Beta-lactamase"/>
    <property type="match status" value="1"/>
</dbReference>
<name>A0A160TNQ0_9ZZZZ</name>
<dbReference type="Gene3D" id="3.40.710.10">
    <property type="entry name" value="DD-peptidase/beta-lactamase superfamily"/>
    <property type="match status" value="1"/>
</dbReference>
<dbReference type="SUPFAM" id="SSF56601">
    <property type="entry name" value="beta-lactamase/transpeptidase-like"/>
    <property type="match status" value="1"/>
</dbReference>
<sequence length="409" mass="44031">MGAPSVQATPEDAGLSSEGLAKVDAYVQGQIDAGNIPGAITLVARHGRIVHVHPMGLKDIASGEPSRVDGLYRIFSMTKPVTAVAMMILYDEGRWHPDDPIERHLPEFAGLKVFAGPAEDGMILLEDPDHPPTLRELFTHTAGLSYGTALSDPNDPVDTAYRNAKIWEAEDLSDMMARLALMPLAYQPGSSWRYSVGMDVQGAIVERLSGQSLAAFMRERIFAPLGMVDTGFYTSPEEADRLATLYFKTGEMPLTQIANPLRKDHDSEPALAMGGGGLVSTIGDYARFAQMLLNKGELGGARIISAEAATLMMSNHLPDALMQHGFLAGHQRIRPGFGFGFNGIVFTDPALAGVPVGTGTYHWDGAAGTWFWVDPANDLLFVGMTQFLSYTAPPLQATTQTLLADAIID</sequence>
<dbReference type="PANTHER" id="PTHR43283">
    <property type="entry name" value="BETA-LACTAMASE-RELATED"/>
    <property type="match status" value="1"/>
</dbReference>
<gene>
    <name evidence="2" type="ORF">MGWOODY_Smn3445</name>
</gene>
<dbReference type="InterPro" id="IPR012338">
    <property type="entry name" value="Beta-lactam/transpept-like"/>
</dbReference>
<dbReference type="EMBL" id="CZQE01000275">
    <property type="protein sequence ID" value="CUS45534.1"/>
    <property type="molecule type" value="Genomic_DNA"/>
</dbReference>
<proteinExistence type="predicted"/>
<evidence type="ECO:0000313" key="2">
    <source>
        <dbReference type="EMBL" id="CUS45534.1"/>
    </source>
</evidence>
<feature type="domain" description="Beta-lactamase-related" evidence="1">
    <location>
        <begin position="23"/>
        <end position="398"/>
    </location>
</feature>
<organism evidence="2">
    <name type="scientific">hydrothermal vent metagenome</name>
    <dbReference type="NCBI Taxonomy" id="652676"/>
    <lineage>
        <taxon>unclassified sequences</taxon>
        <taxon>metagenomes</taxon>
        <taxon>ecological metagenomes</taxon>
    </lineage>
</organism>
<dbReference type="AlphaFoldDB" id="A0A160TNQ0"/>
<accession>A0A160TNQ0</accession>
<evidence type="ECO:0000259" key="1">
    <source>
        <dbReference type="Pfam" id="PF00144"/>
    </source>
</evidence>
<dbReference type="InterPro" id="IPR001466">
    <property type="entry name" value="Beta-lactam-related"/>
</dbReference>
<dbReference type="PANTHER" id="PTHR43283:SF3">
    <property type="entry name" value="BETA-LACTAMASE FAMILY PROTEIN (AFU_ORTHOLOGUE AFUA_5G07500)"/>
    <property type="match status" value="1"/>
</dbReference>